<gene>
    <name evidence="3" type="ORF">A3D71_02750</name>
</gene>
<comment type="caution">
    <text evidence="3">The sequence shown here is derived from an EMBL/GenBank/DDBJ whole genome shotgun (WGS) entry which is preliminary data.</text>
</comment>
<accession>A0A1F6DYQ8</accession>
<organism evidence="3 4">
    <name type="scientific">Candidatus Kaiserbacteria bacterium RIFCSPHIGHO2_02_FULL_55_20</name>
    <dbReference type="NCBI Taxonomy" id="1798497"/>
    <lineage>
        <taxon>Bacteria</taxon>
        <taxon>Candidatus Kaiseribacteriota</taxon>
    </lineage>
</organism>
<proteinExistence type="predicted"/>
<name>A0A1F6DYQ8_9BACT</name>
<keyword evidence="2" id="KW-0732">Signal</keyword>
<protein>
    <submittedName>
        <fullName evidence="3">Uncharacterized protein</fullName>
    </submittedName>
</protein>
<feature type="signal peptide" evidence="2">
    <location>
        <begin position="1"/>
        <end position="22"/>
    </location>
</feature>
<evidence type="ECO:0000313" key="4">
    <source>
        <dbReference type="Proteomes" id="UP000177652"/>
    </source>
</evidence>
<dbReference type="Proteomes" id="UP000177652">
    <property type="component" value="Unassembled WGS sequence"/>
</dbReference>
<evidence type="ECO:0000256" key="1">
    <source>
        <dbReference type="SAM" id="MobiDB-lite"/>
    </source>
</evidence>
<sequence length="244" mass="24601">MKYLGTIALSLVLMSSANVAHALDVTNDNTITIGANVYGNADATTSADVSRGTSGNDSTRSENSANSGADVSGNVSTDVNVGIGSVIHITRADVDAGNTEATVSSPGSVQSSSDLSAYTSGLLKADADMGDAKLSGTAVSLAYKQRVKLFGFIPIFVQATATVNADGETTVRYPWYAIFATTDSVSLQSDVKTATAETVSGNAGASAVLSAAAQARLLAQIHDAVKTRLQTSLAAEAAAGASAQ</sequence>
<feature type="region of interest" description="Disordered" evidence="1">
    <location>
        <begin position="45"/>
        <end position="73"/>
    </location>
</feature>
<dbReference type="AlphaFoldDB" id="A0A1F6DYQ8"/>
<dbReference type="STRING" id="1798497.A3D71_02750"/>
<dbReference type="EMBL" id="MFLK01000001">
    <property type="protein sequence ID" value="OGG66553.1"/>
    <property type="molecule type" value="Genomic_DNA"/>
</dbReference>
<feature type="chain" id="PRO_5009524055" evidence="2">
    <location>
        <begin position="23"/>
        <end position="244"/>
    </location>
</feature>
<evidence type="ECO:0000313" key="3">
    <source>
        <dbReference type="EMBL" id="OGG66553.1"/>
    </source>
</evidence>
<reference evidence="3 4" key="1">
    <citation type="journal article" date="2016" name="Nat. Commun.">
        <title>Thousands of microbial genomes shed light on interconnected biogeochemical processes in an aquifer system.</title>
        <authorList>
            <person name="Anantharaman K."/>
            <person name="Brown C.T."/>
            <person name="Hug L.A."/>
            <person name="Sharon I."/>
            <person name="Castelle C.J."/>
            <person name="Probst A.J."/>
            <person name="Thomas B.C."/>
            <person name="Singh A."/>
            <person name="Wilkins M.J."/>
            <person name="Karaoz U."/>
            <person name="Brodie E.L."/>
            <person name="Williams K.H."/>
            <person name="Hubbard S.S."/>
            <person name="Banfield J.F."/>
        </authorList>
    </citation>
    <scope>NUCLEOTIDE SEQUENCE [LARGE SCALE GENOMIC DNA]</scope>
</reference>
<evidence type="ECO:0000256" key="2">
    <source>
        <dbReference type="SAM" id="SignalP"/>
    </source>
</evidence>